<feature type="domain" description="Reverse transcriptase Ty1/copia-type" evidence="1">
    <location>
        <begin position="37"/>
        <end position="209"/>
    </location>
</feature>
<dbReference type="Proteomes" id="UP000257109">
    <property type="component" value="Unassembled WGS sequence"/>
</dbReference>
<dbReference type="InterPro" id="IPR013103">
    <property type="entry name" value="RVT_2"/>
</dbReference>
<evidence type="ECO:0000313" key="3">
    <source>
        <dbReference type="Proteomes" id="UP000257109"/>
    </source>
</evidence>
<reference evidence="2" key="1">
    <citation type="submission" date="2018-05" db="EMBL/GenBank/DDBJ databases">
        <title>Draft genome of Mucuna pruriens seed.</title>
        <authorList>
            <person name="Nnadi N.E."/>
            <person name="Vos R."/>
            <person name="Hasami M.H."/>
            <person name="Devisetty U.K."/>
            <person name="Aguiy J.C."/>
        </authorList>
    </citation>
    <scope>NUCLEOTIDE SEQUENCE [LARGE SCALE GENOMIC DNA]</scope>
    <source>
        <strain evidence="2">JCA_2017</strain>
    </source>
</reference>
<name>A0A371G6A9_MUCPR</name>
<evidence type="ECO:0000313" key="2">
    <source>
        <dbReference type="EMBL" id="RDX86092.1"/>
    </source>
</evidence>
<evidence type="ECO:0000259" key="1">
    <source>
        <dbReference type="Pfam" id="PF07727"/>
    </source>
</evidence>
<dbReference type="STRING" id="157652.A0A371G6A9"/>
<dbReference type="EMBL" id="QJKJ01006609">
    <property type="protein sequence ID" value="RDX86092.1"/>
    <property type="molecule type" value="Genomic_DNA"/>
</dbReference>
<accession>A0A371G6A9</accession>
<keyword evidence="3" id="KW-1185">Reference proteome</keyword>
<dbReference type="AlphaFoldDB" id="A0A371G6A9"/>
<comment type="caution">
    <text evidence="2">The sequence shown here is derived from an EMBL/GenBank/DDBJ whole genome shotgun (WGS) entry which is preliminary data.</text>
</comment>
<sequence>MVLGPLFQQRITTISLGENGCFTPKGKLMGSLLTVRHLVLCIALSKGGNLSNMDVNNAFLHGIIQKDIYIAQSYGFVHPKKKIVYKLHKSLYNLKQAPQGWYKTLQSFLLTYELINVKFDKSLFNLKINHVITYFIVYANGLLTRNNKFVFKEISSKISLKSLNSPSNILGIEILPTTNELFLTQHHYVSNLLGHFNIHDLKPTFIPMSTYASLMSPTNTPNYDVITYKHLIGSVQYLPNITFTVNKLSE</sequence>
<feature type="non-terminal residue" evidence="2">
    <location>
        <position position="1"/>
    </location>
</feature>
<proteinExistence type="predicted"/>
<dbReference type="OrthoDB" id="3344688at2759"/>
<gene>
    <name evidence="2" type="ORF">CR513_32615</name>
</gene>
<dbReference type="Pfam" id="PF07727">
    <property type="entry name" value="RVT_2"/>
    <property type="match status" value="1"/>
</dbReference>
<organism evidence="2 3">
    <name type="scientific">Mucuna pruriens</name>
    <name type="common">Velvet bean</name>
    <name type="synonym">Dolichos pruriens</name>
    <dbReference type="NCBI Taxonomy" id="157652"/>
    <lineage>
        <taxon>Eukaryota</taxon>
        <taxon>Viridiplantae</taxon>
        <taxon>Streptophyta</taxon>
        <taxon>Embryophyta</taxon>
        <taxon>Tracheophyta</taxon>
        <taxon>Spermatophyta</taxon>
        <taxon>Magnoliopsida</taxon>
        <taxon>eudicotyledons</taxon>
        <taxon>Gunneridae</taxon>
        <taxon>Pentapetalae</taxon>
        <taxon>rosids</taxon>
        <taxon>fabids</taxon>
        <taxon>Fabales</taxon>
        <taxon>Fabaceae</taxon>
        <taxon>Papilionoideae</taxon>
        <taxon>50 kb inversion clade</taxon>
        <taxon>NPAAA clade</taxon>
        <taxon>indigoferoid/millettioid clade</taxon>
        <taxon>Phaseoleae</taxon>
        <taxon>Mucuna</taxon>
    </lineage>
</organism>
<protein>
    <recommendedName>
        <fullName evidence="1">Reverse transcriptase Ty1/copia-type domain-containing protein</fullName>
    </recommendedName>
</protein>